<sequence>MLHKGTVQQWSVRVLSLMMIFTIVGTAYNLPLLDGTSERSVSAASYEVKEDNTVAPGVTHRKEQMDSGYLEETANILEVDVSRSYNTVQMNYPVPFPSLSPVTTQAKSISKEGNRVLGSINGSFFHTNNALPAYLVSENQSIFNLGAISEDANGYMSIPTAFGMDDNGNAQVGEFYFKTEFEHDGDTVKVDSVNKDREEGEIIVYTPSYRFDWTKSNKYGIEVTVAGLDKPLDSKEVDFGEQVTGKVTDIRPYGEEGRTRVPDDGFVLSIQGGTLSKRYSDIKVGDKLSLSIDIPSAWKDTQYMLGSGPMLVQNGRVDISMNEDSYRANQRHPRTAVGTNKDGSKVYFVTVDGRQNGYSDGMTLTEFANYLDDKGIYQAMNLDGGGSTTMAVRQFGNTLPSVINSPSDGWQRSVSTTLHAVNTATDGEPTHLRAHKVQEGKILAGSSIQVKADSLLDQYYYPISIDQDKVTYSVEGNIGQMKGNTFIAEQAGKGAVVVEYGTATKTLPVEVVEEADRFDISPQGIKLGTDRKQSFTADAYLDNEKLIFDPTTVEWATEGSIGKINQDGVLSTNDEPATGSVVAKLNGRSYKSSVTIGGNEQILDGFTSNSAWYFDSIRARGTNRLSEGFEPVAAGDHSMRFEYNFATGDEGIAASYIIRKDPIAIDGRPNHIGMWVYGDGKDHWLRGKLQDGNGETVTISFTEEGELDWNGWKYVQAEVPDSAPLPLSLTRIYVAETDENNKDWGMIFLDRLRAAYDDSEDTSVEDPVDYEFVRDSKEWKVTFNTTLLSSSVSEDTVYVVDHNGNKVEGIEVRLSNDRTKVYVDAPESDYKGNQFYKLKVTDGVKSSTGTKMKDPVEKIFQVD</sequence>
<dbReference type="InterPro" id="IPR014755">
    <property type="entry name" value="Cu-Rt/internalin_Ig-like"/>
</dbReference>
<protein>
    <submittedName>
        <fullName evidence="4">Phosphodiester glycosidase family protein</fullName>
    </submittedName>
</protein>
<organism evidence="4 5">
    <name type="scientific">Pontibacillus chungwhensis</name>
    <dbReference type="NCBI Taxonomy" id="265426"/>
    <lineage>
        <taxon>Bacteria</taxon>
        <taxon>Bacillati</taxon>
        <taxon>Bacillota</taxon>
        <taxon>Bacilli</taxon>
        <taxon>Bacillales</taxon>
        <taxon>Bacillaceae</taxon>
        <taxon>Pontibacillus</taxon>
    </lineage>
</organism>
<keyword evidence="5" id="KW-1185">Reference proteome</keyword>
<keyword evidence="2" id="KW-0472">Membrane</keyword>
<feature type="domain" description="Phosphodiester glycosidase" evidence="3">
    <location>
        <begin position="243"/>
        <end position="418"/>
    </location>
</feature>
<keyword evidence="1" id="KW-0732">Signal</keyword>
<evidence type="ECO:0000313" key="5">
    <source>
        <dbReference type="Proteomes" id="UP001236652"/>
    </source>
</evidence>
<dbReference type="EMBL" id="CP126446">
    <property type="protein sequence ID" value="WIF97641.1"/>
    <property type="molecule type" value="Genomic_DNA"/>
</dbReference>
<dbReference type="RefSeq" id="WP_231419726.1">
    <property type="nucleotide sequence ID" value="NZ_CP126446.1"/>
</dbReference>
<dbReference type="Proteomes" id="UP001236652">
    <property type="component" value="Chromosome"/>
</dbReference>
<keyword evidence="4" id="KW-0378">Hydrolase</keyword>
<dbReference type="PANTHER" id="PTHR40446">
    <property type="entry name" value="N-ACETYLGLUCOSAMINE-1-PHOSPHODIESTER ALPHA-N-ACETYLGLUCOSAMINIDASE"/>
    <property type="match status" value="1"/>
</dbReference>
<name>A0ABY8UVE3_9BACI</name>
<keyword evidence="4" id="KW-0326">Glycosidase</keyword>
<accession>A0ABY8UVE3</accession>
<dbReference type="Gene3D" id="2.60.120.430">
    <property type="entry name" value="Galactose-binding lectin"/>
    <property type="match status" value="1"/>
</dbReference>
<keyword evidence="2" id="KW-1133">Transmembrane helix</keyword>
<evidence type="ECO:0000259" key="3">
    <source>
        <dbReference type="Pfam" id="PF09992"/>
    </source>
</evidence>
<evidence type="ECO:0000313" key="4">
    <source>
        <dbReference type="EMBL" id="WIF97641.1"/>
    </source>
</evidence>
<gene>
    <name evidence="4" type="ORF">QNI29_18225</name>
</gene>
<dbReference type="Gene3D" id="2.60.40.1220">
    <property type="match status" value="1"/>
</dbReference>
<dbReference type="GO" id="GO:0016798">
    <property type="term" value="F:hydrolase activity, acting on glycosyl bonds"/>
    <property type="evidence" value="ECO:0007669"/>
    <property type="project" value="UniProtKB-KW"/>
</dbReference>
<evidence type="ECO:0000256" key="2">
    <source>
        <dbReference type="SAM" id="Phobius"/>
    </source>
</evidence>
<dbReference type="PANTHER" id="PTHR40446:SF2">
    <property type="entry name" value="N-ACETYLGLUCOSAMINE-1-PHOSPHODIESTER ALPHA-N-ACETYLGLUCOSAMINIDASE"/>
    <property type="match status" value="1"/>
</dbReference>
<evidence type="ECO:0000256" key="1">
    <source>
        <dbReference type="ARBA" id="ARBA00022729"/>
    </source>
</evidence>
<feature type="transmembrane region" description="Helical" evidence="2">
    <location>
        <begin position="12"/>
        <end position="30"/>
    </location>
</feature>
<dbReference type="InterPro" id="IPR018711">
    <property type="entry name" value="NAGPA"/>
</dbReference>
<keyword evidence="2" id="KW-0812">Transmembrane</keyword>
<dbReference type="Pfam" id="PF09992">
    <property type="entry name" value="NAGPA"/>
    <property type="match status" value="1"/>
</dbReference>
<proteinExistence type="predicted"/>
<reference evidence="4 5" key="1">
    <citation type="submission" date="2023-05" db="EMBL/GenBank/DDBJ databases">
        <title>Comparative genomics reveals the evidence of polycyclic aromatic hydrocarbons degradation in moderately halophilic genus Pontibacillus.</title>
        <authorList>
            <person name="Yang H."/>
            <person name="Qian Z."/>
        </authorList>
    </citation>
    <scope>NUCLEOTIDE SEQUENCE [LARGE SCALE GENOMIC DNA]</scope>
    <source>
        <strain evidence="5">HN14</strain>
    </source>
</reference>